<gene>
    <name evidence="5" type="ORF">PEVE_00021907</name>
</gene>
<reference evidence="5 6" key="1">
    <citation type="submission" date="2022-05" db="EMBL/GenBank/DDBJ databases">
        <authorList>
            <consortium name="Genoscope - CEA"/>
            <person name="William W."/>
        </authorList>
    </citation>
    <scope>NUCLEOTIDE SEQUENCE [LARGE SCALE GENOMIC DNA]</scope>
</reference>
<feature type="non-terminal residue" evidence="5">
    <location>
        <position position="283"/>
    </location>
</feature>
<dbReference type="Gene3D" id="2.60.120.290">
    <property type="entry name" value="Spermadhesin, CUB domain"/>
    <property type="match status" value="3"/>
</dbReference>
<dbReference type="Pfam" id="PF00431">
    <property type="entry name" value="CUB"/>
    <property type="match status" value="3"/>
</dbReference>
<keyword evidence="2 3" id="KW-1015">Disulfide bond</keyword>
<comment type="caution">
    <text evidence="3">Lacks conserved residue(s) required for the propagation of feature annotation.</text>
</comment>
<dbReference type="PANTHER" id="PTHR24251:SF40">
    <property type="entry name" value="CUB DOMAIN-CONTAINING PROTEIN"/>
    <property type="match status" value="1"/>
</dbReference>
<dbReference type="PROSITE" id="PS01180">
    <property type="entry name" value="CUB"/>
    <property type="match status" value="3"/>
</dbReference>
<evidence type="ECO:0000313" key="5">
    <source>
        <dbReference type="EMBL" id="CAH3191457.1"/>
    </source>
</evidence>
<comment type="caution">
    <text evidence="5">The sequence shown here is derived from an EMBL/GenBank/DDBJ whole genome shotgun (WGS) entry which is preliminary data.</text>
</comment>
<evidence type="ECO:0000313" key="6">
    <source>
        <dbReference type="Proteomes" id="UP001159427"/>
    </source>
</evidence>
<evidence type="ECO:0000256" key="3">
    <source>
        <dbReference type="PROSITE-ProRule" id="PRU00059"/>
    </source>
</evidence>
<evidence type="ECO:0000256" key="2">
    <source>
        <dbReference type="ARBA" id="ARBA00023157"/>
    </source>
</evidence>
<organism evidence="5 6">
    <name type="scientific">Porites evermanni</name>
    <dbReference type="NCBI Taxonomy" id="104178"/>
    <lineage>
        <taxon>Eukaryota</taxon>
        <taxon>Metazoa</taxon>
        <taxon>Cnidaria</taxon>
        <taxon>Anthozoa</taxon>
        <taxon>Hexacorallia</taxon>
        <taxon>Scleractinia</taxon>
        <taxon>Fungiina</taxon>
        <taxon>Poritidae</taxon>
        <taxon>Porites</taxon>
    </lineage>
</organism>
<feature type="non-terminal residue" evidence="5">
    <location>
        <position position="1"/>
    </location>
</feature>
<feature type="domain" description="CUB" evidence="4">
    <location>
        <begin position="131"/>
        <end position="210"/>
    </location>
</feature>
<dbReference type="SMART" id="SM00042">
    <property type="entry name" value="CUB"/>
    <property type="match status" value="2"/>
</dbReference>
<proteinExistence type="predicted"/>
<evidence type="ECO:0000256" key="1">
    <source>
        <dbReference type="ARBA" id="ARBA00022737"/>
    </source>
</evidence>
<accession>A0ABN8SIS7</accession>
<dbReference type="SUPFAM" id="SSF49854">
    <property type="entry name" value="Spermadhesin, CUB domain"/>
    <property type="match status" value="3"/>
</dbReference>
<sequence length="283" mass="32174">ISIFSNSFVSADCHFVLTADSGTIHTPNFPDKHPNDITCIWNIKVQPGHFILLSFHVFDLESYRGKCIDLVEVKDGGRQTDELLGAFCNINQPPNVITSSKNELRLWFYSDKTDAYQGFNASYTSQWEQGCGDFLSKSSGMISSPRFPDYPYPNSIQCDWTIIVPRGKFIRLAFSTFEVEFDCNDKCWCVDRLELWDGPEFNETKIGRQCMKEPFMFVFSDCGGDISGLSGIITSPNYPESFPAFTDCIWRIKVPADRYISFRFEEFKAIDGTNPECSADSVE</sequence>
<dbReference type="EMBL" id="CALNXI010002929">
    <property type="protein sequence ID" value="CAH3191457.1"/>
    <property type="molecule type" value="Genomic_DNA"/>
</dbReference>
<feature type="domain" description="CUB" evidence="4">
    <location>
        <begin position="222"/>
        <end position="283"/>
    </location>
</feature>
<feature type="domain" description="CUB" evidence="4">
    <location>
        <begin position="13"/>
        <end position="126"/>
    </location>
</feature>
<dbReference type="Proteomes" id="UP001159427">
    <property type="component" value="Unassembled WGS sequence"/>
</dbReference>
<dbReference type="CDD" id="cd00041">
    <property type="entry name" value="CUB"/>
    <property type="match status" value="3"/>
</dbReference>
<dbReference type="InterPro" id="IPR035914">
    <property type="entry name" value="Sperma_CUB_dom_sf"/>
</dbReference>
<name>A0ABN8SIS7_9CNID</name>
<protein>
    <recommendedName>
        <fullName evidence="4">CUB domain-containing protein</fullName>
    </recommendedName>
</protein>
<feature type="disulfide bond" evidence="3">
    <location>
        <begin position="131"/>
        <end position="158"/>
    </location>
</feature>
<evidence type="ECO:0000259" key="4">
    <source>
        <dbReference type="PROSITE" id="PS01180"/>
    </source>
</evidence>
<dbReference type="PANTHER" id="PTHR24251">
    <property type="entry name" value="OVOCHYMASE-RELATED"/>
    <property type="match status" value="1"/>
</dbReference>
<dbReference type="InterPro" id="IPR000859">
    <property type="entry name" value="CUB_dom"/>
</dbReference>
<keyword evidence="6" id="KW-1185">Reference proteome</keyword>
<keyword evidence="1" id="KW-0677">Repeat</keyword>